<dbReference type="GO" id="GO:0032259">
    <property type="term" value="P:methylation"/>
    <property type="evidence" value="ECO:0007669"/>
    <property type="project" value="UniProtKB-KW"/>
</dbReference>
<dbReference type="Pfam" id="PF02574">
    <property type="entry name" value="S-methyl_trans"/>
    <property type="match status" value="1"/>
</dbReference>
<dbReference type="EC" id="2.1.1.13" evidence="7"/>
<evidence type="ECO:0000256" key="10">
    <source>
        <dbReference type="ARBA" id="ARBA00022605"/>
    </source>
</evidence>
<dbReference type="GO" id="GO:0046653">
    <property type="term" value="P:tetrahydrofolate metabolic process"/>
    <property type="evidence" value="ECO:0007669"/>
    <property type="project" value="TreeGrafter"/>
</dbReference>
<evidence type="ECO:0000256" key="1">
    <source>
        <dbReference type="ARBA" id="ARBA00001700"/>
    </source>
</evidence>
<dbReference type="SUPFAM" id="SSF47644">
    <property type="entry name" value="Methionine synthase domain"/>
    <property type="match status" value="1"/>
</dbReference>
<dbReference type="SUPFAM" id="SSF82282">
    <property type="entry name" value="Homocysteine S-methyltransferase"/>
    <property type="match status" value="1"/>
</dbReference>
<comment type="function">
    <text evidence="18">Catalyzes the transfer of a methyl group from methyl-cobalamin to homocysteine, yielding enzyme-bound cob(I)alamin and methionine. Subsequently, remethylates the cofactor using methyltetrahydrofolate.</text>
</comment>
<evidence type="ECO:0000259" key="23">
    <source>
        <dbReference type="PROSITE" id="PS50972"/>
    </source>
</evidence>
<evidence type="ECO:0000256" key="4">
    <source>
        <dbReference type="ARBA" id="ARBA00005178"/>
    </source>
</evidence>
<comment type="catalytic activity">
    <reaction evidence="1">
        <text>(6S)-5-methyl-5,6,7,8-tetrahydrofolate + L-homocysteine = (6S)-5,6,7,8-tetrahydrofolate + L-methionine</text>
        <dbReference type="Rhea" id="RHEA:11172"/>
        <dbReference type="ChEBI" id="CHEBI:18608"/>
        <dbReference type="ChEBI" id="CHEBI:57453"/>
        <dbReference type="ChEBI" id="CHEBI:57844"/>
        <dbReference type="ChEBI" id="CHEBI:58199"/>
        <dbReference type="EC" id="2.1.1.13"/>
    </reaction>
</comment>
<dbReference type="SMART" id="SM01018">
    <property type="entry name" value="B12-binding_2"/>
    <property type="match status" value="1"/>
</dbReference>
<evidence type="ECO:0000259" key="25">
    <source>
        <dbReference type="PROSITE" id="PS51337"/>
    </source>
</evidence>
<dbReference type="InterPro" id="IPR003759">
    <property type="entry name" value="Cbl-bd_cap"/>
</dbReference>
<evidence type="ECO:0000256" key="9">
    <source>
        <dbReference type="ARBA" id="ARBA00022603"/>
    </source>
</evidence>
<name>A0A410PTB9_9FIRM</name>
<dbReference type="GO" id="GO:0005829">
    <property type="term" value="C:cytosol"/>
    <property type="evidence" value="ECO:0007669"/>
    <property type="project" value="TreeGrafter"/>
</dbReference>
<dbReference type="GO" id="GO:0008705">
    <property type="term" value="F:methionine synthase activity"/>
    <property type="evidence" value="ECO:0007669"/>
    <property type="project" value="UniProtKB-EC"/>
</dbReference>
<dbReference type="Proteomes" id="UP000287601">
    <property type="component" value="Chromosome"/>
</dbReference>
<dbReference type="InterPro" id="IPR050554">
    <property type="entry name" value="Met_Synthase/Corrinoid"/>
</dbReference>
<dbReference type="FunFam" id="3.40.50.280:FF:000003">
    <property type="entry name" value="Dimethylamine methyltransferase corrinoid protein"/>
    <property type="match status" value="1"/>
</dbReference>
<evidence type="ECO:0000256" key="15">
    <source>
        <dbReference type="ARBA" id="ARBA00022833"/>
    </source>
</evidence>
<comment type="cofactor">
    <cofactor evidence="2 20">
        <name>Zn(2+)</name>
        <dbReference type="ChEBI" id="CHEBI:29105"/>
    </cofactor>
</comment>
<dbReference type="Gene3D" id="1.10.1240.10">
    <property type="entry name" value="Methionine synthase domain"/>
    <property type="match status" value="1"/>
</dbReference>
<dbReference type="PANTHER" id="PTHR45833:SF1">
    <property type="entry name" value="METHIONINE SYNTHASE"/>
    <property type="match status" value="1"/>
</dbReference>
<organism evidence="26 27">
    <name type="scientific">Aminipila luticellarii</name>
    <dbReference type="NCBI Taxonomy" id="2507160"/>
    <lineage>
        <taxon>Bacteria</taxon>
        <taxon>Bacillati</taxon>
        <taxon>Bacillota</taxon>
        <taxon>Clostridia</taxon>
        <taxon>Peptostreptococcales</taxon>
        <taxon>Anaerovoracaceae</taxon>
        <taxon>Aminipila</taxon>
    </lineage>
</organism>
<evidence type="ECO:0000256" key="17">
    <source>
        <dbReference type="ARBA" id="ARBA00023285"/>
    </source>
</evidence>
<proteinExistence type="inferred from homology"/>
<feature type="binding site" evidence="20">
    <location>
        <position position="225"/>
    </location>
    <ligand>
        <name>Zn(2+)</name>
        <dbReference type="ChEBI" id="CHEBI:29105"/>
    </ligand>
</feature>
<dbReference type="InterPro" id="IPR036594">
    <property type="entry name" value="Meth_synthase_dom"/>
</dbReference>
<evidence type="ECO:0000313" key="26">
    <source>
        <dbReference type="EMBL" id="QAT42175.1"/>
    </source>
</evidence>
<evidence type="ECO:0000256" key="12">
    <source>
        <dbReference type="ARBA" id="ARBA00022679"/>
    </source>
</evidence>
<comment type="similarity">
    <text evidence="5">Belongs to the vitamin-B12 dependent methionine synthase family.</text>
</comment>
<dbReference type="OrthoDB" id="9803687at2"/>
<dbReference type="Pfam" id="PF00809">
    <property type="entry name" value="Pterin_bind"/>
    <property type="match status" value="1"/>
</dbReference>
<feature type="compositionally biased region" description="Polar residues" evidence="21">
    <location>
        <begin position="599"/>
        <end position="608"/>
    </location>
</feature>
<dbReference type="Gene3D" id="3.20.20.330">
    <property type="entry name" value="Homocysteine-binding-like domain"/>
    <property type="match status" value="1"/>
</dbReference>
<comment type="similarity">
    <text evidence="6">Belongs to the methylamine corrinoid protein family.</text>
</comment>
<dbReference type="SUPFAM" id="SSF52242">
    <property type="entry name" value="Cobalamin (vitamin B12)-binding domain"/>
    <property type="match status" value="1"/>
</dbReference>
<evidence type="ECO:0000313" key="27">
    <source>
        <dbReference type="Proteomes" id="UP000287601"/>
    </source>
</evidence>
<dbReference type="NCBIfam" id="NF005719">
    <property type="entry name" value="PRK07535.1"/>
    <property type="match status" value="1"/>
</dbReference>
<dbReference type="PROSITE" id="PS50972">
    <property type="entry name" value="PTERIN_BINDING"/>
    <property type="match status" value="1"/>
</dbReference>
<dbReference type="PANTHER" id="PTHR45833">
    <property type="entry name" value="METHIONINE SYNTHASE"/>
    <property type="match status" value="1"/>
</dbReference>
<evidence type="ECO:0000256" key="20">
    <source>
        <dbReference type="PROSITE-ProRule" id="PRU00333"/>
    </source>
</evidence>
<dbReference type="InterPro" id="IPR036724">
    <property type="entry name" value="Cobalamin-bd_sf"/>
</dbReference>
<evidence type="ECO:0000256" key="18">
    <source>
        <dbReference type="ARBA" id="ARBA00025552"/>
    </source>
</evidence>
<accession>A0A410PTB9</accession>
<dbReference type="Pfam" id="PF02310">
    <property type="entry name" value="B12-binding"/>
    <property type="match status" value="1"/>
</dbReference>
<comment type="cofactor">
    <cofactor evidence="3">
        <name>methylcob(III)alamin</name>
        <dbReference type="ChEBI" id="CHEBI:28115"/>
    </cofactor>
</comment>
<dbReference type="InterPro" id="IPR017215">
    <property type="entry name" value="MetH_bac"/>
</dbReference>
<dbReference type="GO" id="GO:0050667">
    <property type="term" value="P:homocysteine metabolic process"/>
    <property type="evidence" value="ECO:0007669"/>
    <property type="project" value="TreeGrafter"/>
</dbReference>
<dbReference type="InterPro" id="IPR011005">
    <property type="entry name" value="Dihydropteroate_synth-like_sf"/>
</dbReference>
<keyword evidence="13" id="KW-0949">S-adenosyl-L-methionine</keyword>
<feature type="domain" description="Hcy-binding" evidence="22">
    <location>
        <begin position="21"/>
        <end position="303"/>
    </location>
</feature>
<feature type="binding site" evidence="20">
    <location>
        <position position="288"/>
    </location>
    <ligand>
        <name>Zn(2+)</name>
        <dbReference type="ChEBI" id="CHEBI:29105"/>
    </ligand>
</feature>
<dbReference type="Pfam" id="PF02607">
    <property type="entry name" value="B12-binding_2"/>
    <property type="match status" value="1"/>
</dbReference>
<evidence type="ECO:0000256" key="8">
    <source>
        <dbReference type="ARBA" id="ARBA00013998"/>
    </source>
</evidence>
<evidence type="ECO:0000256" key="2">
    <source>
        <dbReference type="ARBA" id="ARBA00001947"/>
    </source>
</evidence>
<comment type="pathway">
    <text evidence="4">Amino-acid biosynthesis; L-methionine biosynthesis via de novo pathway; L-methionine from L-homocysteine (MetH route): step 1/1.</text>
</comment>
<evidence type="ECO:0000256" key="6">
    <source>
        <dbReference type="ARBA" id="ARBA00010854"/>
    </source>
</evidence>
<dbReference type="Gene3D" id="3.40.50.280">
    <property type="entry name" value="Cobalamin-binding domain"/>
    <property type="match status" value="1"/>
</dbReference>
<feature type="domain" description="Pterin-binding" evidence="23">
    <location>
        <begin position="335"/>
        <end position="579"/>
    </location>
</feature>
<dbReference type="Gene3D" id="3.20.20.20">
    <property type="entry name" value="Dihydropteroate synthase-like"/>
    <property type="match status" value="1"/>
</dbReference>
<dbReference type="PROSITE" id="PS50970">
    <property type="entry name" value="HCY"/>
    <property type="match status" value="1"/>
</dbReference>
<evidence type="ECO:0000259" key="22">
    <source>
        <dbReference type="PROSITE" id="PS50970"/>
    </source>
</evidence>
<dbReference type="SUPFAM" id="SSF51717">
    <property type="entry name" value="Dihydropteroate synthetase-like"/>
    <property type="match status" value="1"/>
</dbReference>
<evidence type="ECO:0000259" key="24">
    <source>
        <dbReference type="PROSITE" id="PS51332"/>
    </source>
</evidence>
<keyword evidence="14 20" id="KW-0479">Metal-binding</keyword>
<evidence type="ECO:0000256" key="14">
    <source>
        <dbReference type="ARBA" id="ARBA00022723"/>
    </source>
</evidence>
<keyword evidence="9 20" id="KW-0489">Methyltransferase</keyword>
<dbReference type="KEGG" id="amij:EQM06_02405"/>
<dbReference type="PROSITE" id="PS51337">
    <property type="entry name" value="B12_BINDING_NTER"/>
    <property type="match status" value="1"/>
</dbReference>
<evidence type="ECO:0000256" key="13">
    <source>
        <dbReference type="ARBA" id="ARBA00022691"/>
    </source>
</evidence>
<dbReference type="GO" id="GO:0046872">
    <property type="term" value="F:metal ion binding"/>
    <property type="evidence" value="ECO:0007669"/>
    <property type="project" value="UniProtKB-KW"/>
</dbReference>
<dbReference type="InterPro" id="IPR000489">
    <property type="entry name" value="Pterin-binding_dom"/>
</dbReference>
<keyword evidence="16" id="KW-0486">Methionine biosynthesis</keyword>
<reference evidence="26 27" key="1">
    <citation type="submission" date="2019-01" db="EMBL/GenBank/DDBJ databases">
        <title>Draft genomes of a novel of Aminipila strains.</title>
        <authorList>
            <person name="Ma S."/>
        </authorList>
    </citation>
    <scope>NUCLEOTIDE SEQUENCE [LARGE SCALE GENOMIC DNA]</scope>
    <source>
        <strain evidence="27">JN-39</strain>
    </source>
</reference>
<feature type="region of interest" description="Disordered" evidence="21">
    <location>
        <begin position="597"/>
        <end position="621"/>
    </location>
</feature>
<protein>
    <recommendedName>
        <fullName evidence="8">Methionine synthase</fullName>
        <ecNumber evidence="7">2.1.1.13</ecNumber>
    </recommendedName>
    <alternativeName>
        <fullName evidence="19">5-methyltetrahydrofolate--homocysteine methyltransferase</fullName>
    </alternativeName>
</protein>
<evidence type="ECO:0000256" key="16">
    <source>
        <dbReference type="ARBA" id="ARBA00023167"/>
    </source>
</evidence>
<dbReference type="InterPro" id="IPR006158">
    <property type="entry name" value="Cobalamin-bd"/>
</dbReference>
<dbReference type="InterPro" id="IPR003726">
    <property type="entry name" value="HCY_dom"/>
</dbReference>
<sequence length="828" mass="89836">MSGRCFVQKAAFNRKKEWKESKLRNIFNTKEYVILDGAMGTMLQNSGLELGERPELLSITHPEKITAVHRMYVESGSDVIYANTFGANAHKLAGFGYTVEEVITAGIKVAREACGDTETLVALDIGPLGELLEPAGTLSFETAYELFREMVEAGTKAGADVIIFETMTDLYEVKAGVLAAKEHSHLPVMVSMTFESNHRTFSGCTVESMAMTLEGLGADAIGINCSLGPTEIFPIARELCENTRLPVFVKPNAGLPNLKTGEYDIDAEQFAEQMLPYHELGISMLGGCCGTAPGYIRQLVSKFGGVQTKASERIANYVPVLRACSPTTALRVDHVAVVGETINPMGRKFIKQAYLEEDMDTILACGVDQVESGAEILDVNAGLPGIDETEMLRRVVKLLQSVIDAPLLLDSQNPEALEAALRIYNGKPMINSTNGDPALMEQIFPLAKKYGAAIVGLTLDEGGIPETAERRFQLAERIVETGLSYGIPKEDLIIDCLTLAASVQQKEASETPKAIRMIKEQLGVKILLGVSNISFGLPQREVINRNFLTLALDAGLDMPIMNPKDNGMKESIYAYNVLSGHDEGAKQYIEAFAQGETAGKSSGGQSTAPVKRDSNSQDQTAQPDIFYTVRKGLKNETRAAAENLLESMKEMDVINQKLIPALDVLGALFEKGDIFLPQLIQGAQAAQAGFEVVNRRLAAQDTETVNRGKIVLATVKGDIHDIGKNIVKIILQNYGYQIIDLGRDVAIDTVVEAVKKHEAKVVGLSALMTTTLKSMADTIEAIRKAGLDCKIMVGGAVLTEEYSKTIQADYYAKDAKRSVDIAKEVFGN</sequence>
<keyword evidence="15 20" id="KW-0862">Zinc</keyword>
<evidence type="ECO:0000256" key="19">
    <source>
        <dbReference type="ARBA" id="ARBA00031040"/>
    </source>
</evidence>
<dbReference type="UniPathway" id="UPA00051">
    <property type="reaction ID" value="UER00081"/>
</dbReference>
<keyword evidence="27" id="KW-1185">Reference proteome</keyword>
<keyword evidence="11" id="KW-0846">Cobalamin</keyword>
<evidence type="ECO:0000256" key="3">
    <source>
        <dbReference type="ARBA" id="ARBA00001956"/>
    </source>
</evidence>
<evidence type="ECO:0000256" key="5">
    <source>
        <dbReference type="ARBA" id="ARBA00010398"/>
    </source>
</evidence>
<feature type="binding site" evidence="20">
    <location>
        <position position="289"/>
    </location>
    <ligand>
        <name>Zn(2+)</name>
        <dbReference type="ChEBI" id="CHEBI:29105"/>
    </ligand>
</feature>
<gene>
    <name evidence="26" type="ORF">EQM06_02405</name>
</gene>
<keyword evidence="12 20" id="KW-0808">Transferase</keyword>
<evidence type="ECO:0000256" key="11">
    <source>
        <dbReference type="ARBA" id="ARBA00022628"/>
    </source>
</evidence>
<evidence type="ECO:0000256" key="21">
    <source>
        <dbReference type="SAM" id="MobiDB-lite"/>
    </source>
</evidence>
<feature type="domain" description="B12-binding" evidence="24">
    <location>
        <begin position="707"/>
        <end position="828"/>
    </location>
</feature>
<dbReference type="InterPro" id="IPR036589">
    <property type="entry name" value="HCY_dom_sf"/>
</dbReference>
<keyword evidence="10" id="KW-0028">Amino-acid biosynthesis</keyword>
<dbReference type="PROSITE" id="PS51332">
    <property type="entry name" value="B12_BINDING"/>
    <property type="match status" value="1"/>
</dbReference>
<dbReference type="EMBL" id="CP035281">
    <property type="protein sequence ID" value="QAT42175.1"/>
    <property type="molecule type" value="Genomic_DNA"/>
</dbReference>
<dbReference type="PIRSF" id="PIRSF037472">
    <property type="entry name" value="DHPS_mtfrase"/>
    <property type="match status" value="1"/>
</dbReference>
<feature type="domain" description="B12-binding N-terminal" evidence="25">
    <location>
        <begin position="612"/>
        <end position="705"/>
    </location>
</feature>
<evidence type="ECO:0000256" key="7">
    <source>
        <dbReference type="ARBA" id="ARBA00012032"/>
    </source>
</evidence>
<dbReference type="GO" id="GO:0031419">
    <property type="term" value="F:cobalamin binding"/>
    <property type="evidence" value="ECO:0007669"/>
    <property type="project" value="UniProtKB-KW"/>
</dbReference>
<dbReference type="AlphaFoldDB" id="A0A410PTB9"/>
<keyword evidence="17" id="KW-0170">Cobalt</keyword>